<comment type="caution">
    <text evidence="1">The sequence shown here is derived from an EMBL/GenBank/DDBJ whole genome shotgun (WGS) entry which is preliminary data.</text>
</comment>
<protein>
    <recommendedName>
        <fullName evidence="3">SMI1/KNR4 family protein</fullName>
    </recommendedName>
</protein>
<dbReference type="RefSeq" id="WP_378287619.1">
    <property type="nucleotide sequence ID" value="NZ_JBHSON010000073.1"/>
</dbReference>
<evidence type="ECO:0008006" key="3">
    <source>
        <dbReference type="Google" id="ProtNLM"/>
    </source>
</evidence>
<sequence>MGGLAEVEAKLELVRRVEAEHRFGVVIGEPRELEPIPGIPEGVIEVFSLFDRLRGDGFVFRRPAEIESPEAWEARDVNPHCPLGSPLVIGSELGGPDKVEAAPVNLDLDDGSVYYCDPDEYVFAYKNVEVEEVEIEEFAPGIVTFFDEFVLGERYPRLVEVVLGSAPVTRRDRKGRPRDAWMRLLLQSGLVPASE</sequence>
<organism evidence="1 2">
    <name type="scientific">Actinomadura rugatobispora</name>
    <dbReference type="NCBI Taxonomy" id="1994"/>
    <lineage>
        <taxon>Bacteria</taxon>
        <taxon>Bacillati</taxon>
        <taxon>Actinomycetota</taxon>
        <taxon>Actinomycetes</taxon>
        <taxon>Streptosporangiales</taxon>
        <taxon>Thermomonosporaceae</taxon>
        <taxon>Actinomadura</taxon>
    </lineage>
</organism>
<keyword evidence="2" id="KW-1185">Reference proteome</keyword>
<dbReference type="EMBL" id="JBHSON010000073">
    <property type="protein sequence ID" value="MFC5751674.1"/>
    <property type="molecule type" value="Genomic_DNA"/>
</dbReference>
<reference evidence="2" key="1">
    <citation type="journal article" date="2019" name="Int. J. Syst. Evol. Microbiol.">
        <title>The Global Catalogue of Microorganisms (GCM) 10K type strain sequencing project: providing services to taxonomists for standard genome sequencing and annotation.</title>
        <authorList>
            <consortium name="The Broad Institute Genomics Platform"/>
            <consortium name="The Broad Institute Genome Sequencing Center for Infectious Disease"/>
            <person name="Wu L."/>
            <person name="Ma J."/>
        </authorList>
    </citation>
    <scope>NUCLEOTIDE SEQUENCE [LARGE SCALE GENOMIC DNA]</scope>
    <source>
        <strain evidence="2">KCTC 42087</strain>
    </source>
</reference>
<gene>
    <name evidence="1" type="ORF">ACFPZN_39175</name>
</gene>
<name>A0ABW1ABY7_9ACTN</name>
<evidence type="ECO:0000313" key="1">
    <source>
        <dbReference type="EMBL" id="MFC5751674.1"/>
    </source>
</evidence>
<dbReference type="Proteomes" id="UP001596074">
    <property type="component" value="Unassembled WGS sequence"/>
</dbReference>
<evidence type="ECO:0000313" key="2">
    <source>
        <dbReference type="Proteomes" id="UP001596074"/>
    </source>
</evidence>
<accession>A0ABW1ABY7</accession>
<proteinExistence type="predicted"/>